<name>A0ABP8V115_9GAMM</name>
<keyword evidence="1" id="KW-0732">Signal</keyword>
<organism evidence="2 3">
    <name type="scientific">Kistimonas scapharcae</name>
    <dbReference type="NCBI Taxonomy" id="1036133"/>
    <lineage>
        <taxon>Bacteria</taxon>
        <taxon>Pseudomonadati</taxon>
        <taxon>Pseudomonadota</taxon>
        <taxon>Gammaproteobacteria</taxon>
        <taxon>Oceanospirillales</taxon>
        <taxon>Endozoicomonadaceae</taxon>
        <taxon>Kistimonas</taxon>
    </lineage>
</organism>
<reference evidence="3" key="1">
    <citation type="journal article" date="2019" name="Int. J. Syst. Evol. Microbiol.">
        <title>The Global Catalogue of Microorganisms (GCM) 10K type strain sequencing project: providing services to taxonomists for standard genome sequencing and annotation.</title>
        <authorList>
            <consortium name="The Broad Institute Genomics Platform"/>
            <consortium name="The Broad Institute Genome Sequencing Center for Infectious Disease"/>
            <person name="Wu L."/>
            <person name="Ma J."/>
        </authorList>
    </citation>
    <scope>NUCLEOTIDE SEQUENCE [LARGE SCALE GENOMIC DNA]</scope>
    <source>
        <strain evidence="3">JCM 17805</strain>
    </source>
</reference>
<evidence type="ECO:0000313" key="3">
    <source>
        <dbReference type="Proteomes" id="UP001500604"/>
    </source>
</evidence>
<comment type="caution">
    <text evidence="2">The sequence shown here is derived from an EMBL/GenBank/DDBJ whole genome shotgun (WGS) entry which is preliminary data.</text>
</comment>
<evidence type="ECO:0008006" key="4">
    <source>
        <dbReference type="Google" id="ProtNLM"/>
    </source>
</evidence>
<dbReference type="SMART" id="SM00671">
    <property type="entry name" value="SEL1"/>
    <property type="match status" value="4"/>
</dbReference>
<evidence type="ECO:0000313" key="2">
    <source>
        <dbReference type="EMBL" id="GAA4649923.1"/>
    </source>
</evidence>
<keyword evidence="3" id="KW-1185">Reference proteome</keyword>
<feature type="signal peptide" evidence="1">
    <location>
        <begin position="1"/>
        <end position="19"/>
    </location>
</feature>
<dbReference type="Pfam" id="PF08238">
    <property type="entry name" value="Sel1"/>
    <property type="match status" value="5"/>
</dbReference>
<dbReference type="SUPFAM" id="SSF81901">
    <property type="entry name" value="HCP-like"/>
    <property type="match status" value="1"/>
</dbReference>
<dbReference type="InterPro" id="IPR050767">
    <property type="entry name" value="Sel1_AlgK"/>
</dbReference>
<dbReference type="InterPro" id="IPR006597">
    <property type="entry name" value="Sel1-like"/>
</dbReference>
<dbReference type="PANTHER" id="PTHR11102">
    <property type="entry name" value="SEL-1-LIKE PROTEIN"/>
    <property type="match status" value="1"/>
</dbReference>
<dbReference type="EMBL" id="BAABFL010000337">
    <property type="protein sequence ID" value="GAA4649923.1"/>
    <property type="molecule type" value="Genomic_DNA"/>
</dbReference>
<evidence type="ECO:0000256" key="1">
    <source>
        <dbReference type="SAM" id="SignalP"/>
    </source>
</evidence>
<feature type="chain" id="PRO_5045746125" description="Sel1 repeat family protein" evidence="1">
    <location>
        <begin position="20"/>
        <end position="273"/>
    </location>
</feature>
<dbReference type="InterPro" id="IPR011990">
    <property type="entry name" value="TPR-like_helical_dom_sf"/>
</dbReference>
<dbReference type="PANTHER" id="PTHR11102:SF160">
    <property type="entry name" value="ERAD-ASSOCIATED E3 UBIQUITIN-PROTEIN LIGASE COMPONENT HRD3"/>
    <property type="match status" value="1"/>
</dbReference>
<sequence>MFKVVSAFFLSLVASVALANESADVNYAEKISAAYQNRDVEKATRLLTEWADSGNPRALYNLASNYERGIGVQQDPVKAFNLMKKAAMGGYAKAYINLSAYYFSGFGTPVNLDSALDWRAKSASEGNIESIQLLAYSFFTGSGLTKTINKPQAIEWLKSGAALNDNFSIYCMGMLHYLGEGGYVKDYEKAKTYWDTLGEESATVYLSMLEEGFRNGTLGLDKDTARAEYWSKVQKRQLSKIEQKMGSDKVYPAGYFQTYQNELKIISDMLPQI</sequence>
<accession>A0ABP8V115</accession>
<protein>
    <recommendedName>
        <fullName evidence="4">Sel1 repeat family protein</fullName>
    </recommendedName>
</protein>
<proteinExistence type="predicted"/>
<gene>
    <name evidence="2" type="ORF">GCM10023116_22050</name>
</gene>
<dbReference type="Gene3D" id="1.25.40.10">
    <property type="entry name" value="Tetratricopeptide repeat domain"/>
    <property type="match status" value="1"/>
</dbReference>
<dbReference type="Proteomes" id="UP001500604">
    <property type="component" value="Unassembled WGS sequence"/>
</dbReference>
<dbReference type="RefSeq" id="WP_345195962.1">
    <property type="nucleotide sequence ID" value="NZ_BAABFL010000337.1"/>
</dbReference>